<reference evidence="10" key="1">
    <citation type="submission" date="2018-02" db="EMBL/GenBank/DDBJ databases">
        <authorList>
            <person name="Cohen D.B."/>
            <person name="Kent A.D."/>
        </authorList>
    </citation>
    <scope>NUCLEOTIDE SEQUENCE</scope>
</reference>
<name>A0A2N9EYT3_FAGSY</name>
<gene>
    <name evidence="10" type="ORF">FSB_LOCUS7693</name>
</gene>
<evidence type="ECO:0000256" key="3">
    <source>
        <dbReference type="ARBA" id="ARBA00022946"/>
    </source>
</evidence>
<dbReference type="GO" id="GO:0051537">
    <property type="term" value="F:2 iron, 2 sulfur cluster binding"/>
    <property type="evidence" value="ECO:0007669"/>
    <property type="project" value="UniProtKB-KW"/>
</dbReference>
<dbReference type="PROSITE" id="PS51296">
    <property type="entry name" value="RIESKE"/>
    <property type="match status" value="2"/>
</dbReference>
<dbReference type="GO" id="GO:0046872">
    <property type="term" value="F:metal ion binding"/>
    <property type="evidence" value="ECO:0007669"/>
    <property type="project" value="UniProtKB-KW"/>
</dbReference>
<feature type="transmembrane region" description="Helical" evidence="7">
    <location>
        <begin position="57"/>
        <end position="84"/>
    </location>
</feature>
<keyword evidence="4" id="KW-0408">Iron</keyword>
<dbReference type="InterPro" id="IPR017941">
    <property type="entry name" value="Rieske_2Fe-2S"/>
</dbReference>
<dbReference type="PANTHER" id="PTHR21266">
    <property type="entry name" value="IRON-SULFUR DOMAIN CONTAINING PROTEIN"/>
    <property type="match status" value="1"/>
</dbReference>
<evidence type="ECO:0000256" key="6">
    <source>
        <dbReference type="SAM" id="MobiDB-lite"/>
    </source>
</evidence>
<evidence type="ECO:0000256" key="7">
    <source>
        <dbReference type="SAM" id="Phobius"/>
    </source>
</evidence>
<evidence type="ECO:0000313" key="10">
    <source>
        <dbReference type="EMBL" id="SPC79811.1"/>
    </source>
</evidence>
<feature type="chain" id="PRO_5014854252" description="Rieske domain-containing protein" evidence="8">
    <location>
        <begin position="22"/>
        <end position="560"/>
    </location>
</feature>
<evidence type="ECO:0000256" key="1">
    <source>
        <dbReference type="ARBA" id="ARBA00022714"/>
    </source>
</evidence>
<organism evidence="10">
    <name type="scientific">Fagus sylvatica</name>
    <name type="common">Beechnut</name>
    <dbReference type="NCBI Taxonomy" id="28930"/>
    <lineage>
        <taxon>Eukaryota</taxon>
        <taxon>Viridiplantae</taxon>
        <taxon>Streptophyta</taxon>
        <taxon>Embryophyta</taxon>
        <taxon>Tracheophyta</taxon>
        <taxon>Spermatophyta</taxon>
        <taxon>Magnoliopsida</taxon>
        <taxon>eudicotyledons</taxon>
        <taxon>Gunneridae</taxon>
        <taxon>Pentapetalae</taxon>
        <taxon>rosids</taxon>
        <taxon>fabids</taxon>
        <taxon>Fagales</taxon>
        <taxon>Fagaceae</taxon>
        <taxon>Fagus</taxon>
    </lineage>
</organism>
<keyword evidence="8" id="KW-0732">Signal</keyword>
<keyword evidence="7" id="KW-1133">Transmembrane helix</keyword>
<dbReference type="SUPFAM" id="SSF55961">
    <property type="entry name" value="Bet v1-like"/>
    <property type="match status" value="1"/>
</dbReference>
<dbReference type="Gene3D" id="2.102.10.10">
    <property type="entry name" value="Rieske [2Fe-2S] iron-sulphur domain"/>
    <property type="match status" value="2"/>
</dbReference>
<keyword evidence="7" id="KW-0472">Membrane</keyword>
<accession>A0A2N9EYT3</accession>
<evidence type="ECO:0000256" key="5">
    <source>
        <dbReference type="ARBA" id="ARBA00023014"/>
    </source>
</evidence>
<sequence length="560" mass="62195">MAGQSRKWMILVATIWIQAFTGTNFDFSAYSSAFKSVLGISQVQLNYLAVASDLGKVFGWSSGLALMYFPLWVVLFMAAFMGLLGYGIQWLLIRNVLTLPYFLVYTSFYPMMGGVKEFIVFVARTAAKRTPPSQHQSVQHKGRQNYRDSQIGEKEGRKSVGWKKTVELRITASRMGLCGWLCKLRRIDEGGNLQCSYHGWSFDGCGSCVKIPQASPEGPEARAIRSPRACATRFPTMQSQGLLFVWPDENGWERARATKPPIQQELGSSTTIHNAFSFLISSLLTLLQFKNQNFGNLFETHGATMLLFIMAVLVYAIALAGISKPTPNTSYIPILMRVCFIFGASACGLLLLILVPPFGWLILSLCACMFVKLLCDSHGQILEILCGWFQNSLQSLCQAVSRALNRCTMLAANSTEQQVVEMEAIKTESDTLEGRIDEGGNLQCSYHGWSFDGCGSCVKIPQASPEGPEACAIQSPRACATRFPTMQSQGLLFVWPDENGWERARATKPPMLPDDLDKPEFSSVTIQCDLFYGYDTLMENVSDPSHIDFAHHKHGTPESR</sequence>
<feature type="transmembrane region" description="Helical" evidence="7">
    <location>
        <begin position="271"/>
        <end position="289"/>
    </location>
</feature>
<feature type="signal peptide" evidence="8">
    <location>
        <begin position="1"/>
        <end position="21"/>
    </location>
</feature>
<feature type="domain" description="Rieske" evidence="9">
    <location>
        <begin position="181"/>
        <end position="245"/>
    </location>
</feature>
<feature type="transmembrane region" description="Helical" evidence="7">
    <location>
        <begin position="334"/>
        <end position="352"/>
    </location>
</feature>
<feature type="domain" description="Rieske" evidence="9">
    <location>
        <begin position="433"/>
        <end position="494"/>
    </location>
</feature>
<dbReference type="Pfam" id="PF06813">
    <property type="entry name" value="Nodulin-like"/>
    <property type="match status" value="1"/>
</dbReference>
<keyword evidence="5" id="KW-0411">Iron-sulfur</keyword>
<evidence type="ECO:0000256" key="4">
    <source>
        <dbReference type="ARBA" id="ARBA00023004"/>
    </source>
</evidence>
<dbReference type="Pfam" id="PF00355">
    <property type="entry name" value="Rieske"/>
    <property type="match status" value="2"/>
</dbReference>
<protein>
    <recommendedName>
        <fullName evidence="9">Rieske domain-containing protein</fullName>
    </recommendedName>
</protein>
<keyword evidence="1" id="KW-0001">2Fe-2S</keyword>
<evidence type="ECO:0000259" key="9">
    <source>
        <dbReference type="PROSITE" id="PS51296"/>
    </source>
</evidence>
<dbReference type="PANTHER" id="PTHR21266:SF24">
    <property type="entry name" value="PHEOPHORBIDE A OXYGENASE, CHLOROPLASTIC"/>
    <property type="match status" value="1"/>
</dbReference>
<dbReference type="AlphaFoldDB" id="A0A2N9EYT3"/>
<evidence type="ECO:0000256" key="2">
    <source>
        <dbReference type="ARBA" id="ARBA00022723"/>
    </source>
</evidence>
<evidence type="ECO:0000256" key="8">
    <source>
        <dbReference type="SAM" id="SignalP"/>
    </source>
</evidence>
<dbReference type="InterPro" id="IPR010658">
    <property type="entry name" value="Nodulin-like"/>
</dbReference>
<feature type="region of interest" description="Disordered" evidence="6">
    <location>
        <begin position="131"/>
        <end position="158"/>
    </location>
</feature>
<feature type="transmembrane region" description="Helical" evidence="7">
    <location>
        <begin position="301"/>
        <end position="322"/>
    </location>
</feature>
<dbReference type="GO" id="GO:0032441">
    <property type="term" value="F:pheophorbide a oxygenase activity"/>
    <property type="evidence" value="ECO:0007669"/>
    <property type="project" value="TreeGrafter"/>
</dbReference>
<keyword evidence="2" id="KW-0479">Metal-binding</keyword>
<dbReference type="GO" id="GO:0009534">
    <property type="term" value="C:chloroplast thylakoid"/>
    <property type="evidence" value="ECO:0007669"/>
    <property type="project" value="TreeGrafter"/>
</dbReference>
<keyword evidence="3" id="KW-0809">Transit peptide</keyword>
<keyword evidence="7" id="KW-0812">Transmembrane</keyword>
<dbReference type="SUPFAM" id="SSF50022">
    <property type="entry name" value="ISP domain"/>
    <property type="match status" value="2"/>
</dbReference>
<proteinExistence type="predicted"/>
<dbReference type="EMBL" id="OIVN01000413">
    <property type="protein sequence ID" value="SPC79811.1"/>
    <property type="molecule type" value="Genomic_DNA"/>
</dbReference>
<dbReference type="Gene3D" id="3.30.450.50">
    <property type="entry name" value="Longin domain"/>
    <property type="match status" value="1"/>
</dbReference>
<dbReference type="InterPro" id="IPR050584">
    <property type="entry name" value="Cholesterol_7-desaturase"/>
</dbReference>
<dbReference type="InterPro" id="IPR036922">
    <property type="entry name" value="Rieske_2Fe-2S_sf"/>
</dbReference>